<sequence>MAMLRFYFRHLAIPLPLLFGLFYLFDGRGWDLLCSDLFFDSAQGLWPYKHSWWANELLHDGGRHLIVVIAATDLLLFALSFSHHSHWRQARRVSGYLLLCIALGTGLTAIGKKITHRHCPKHYQRYGGTIPYQPILALNNKRQATTKGGPGRCFPAGHASGAFSLIGLYFIGQRHSRSFAMAGLSFSMILGLLFTFGQLVRGAHFISHSIATLILCWTIAVLFAPLVINPAEHPLPTKH</sequence>
<accession>Q1JZC3</accession>
<evidence type="ECO:0000256" key="1">
    <source>
        <dbReference type="SAM" id="Phobius"/>
    </source>
</evidence>
<dbReference type="CDD" id="cd03396">
    <property type="entry name" value="PAP2_like_6"/>
    <property type="match status" value="1"/>
</dbReference>
<dbReference type="Pfam" id="PF01569">
    <property type="entry name" value="PAP2"/>
    <property type="match status" value="1"/>
</dbReference>
<feature type="transmembrane region" description="Helical" evidence="1">
    <location>
        <begin position="61"/>
        <end position="81"/>
    </location>
</feature>
<feature type="transmembrane region" description="Helical" evidence="1">
    <location>
        <begin position="205"/>
        <end position="228"/>
    </location>
</feature>
<feature type="transmembrane region" description="Helical" evidence="1">
    <location>
        <begin position="154"/>
        <end position="172"/>
    </location>
</feature>
<keyword evidence="1" id="KW-1133">Transmembrane helix</keyword>
<protein>
    <submittedName>
        <fullName evidence="3">PAP2 family protein</fullName>
    </submittedName>
</protein>
<dbReference type="RefSeq" id="WP_006000613.1">
    <property type="nucleotide sequence ID" value="NZ_AAEW02000009.1"/>
</dbReference>
<organism evidence="3 4">
    <name type="scientific">Desulfuromonas acetoxidans (strain DSM 684 / 11070)</name>
    <dbReference type="NCBI Taxonomy" id="281689"/>
    <lineage>
        <taxon>Bacteria</taxon>
        <taxon>Pseudomonadati</taxon>
        <taxon>Thermodesulfobacteriota</taxon>
        <taxon>Desulfuromonadia</taxon>
        <taxon>Desulfuromonadales</taxon>
        <taxon>Desulfuromonadaceae</taxon>
        <taxon>Desulfuromonas</taxon>
    </lineage>
</organism>
<evidence type="ECO:0000313" key="3">
    <source>
        <dbReference type="EMBL" id="EAT15644.1"/>
    </source>
</evidence>
<dbReference type="InterPro" id="IPR036938">
    <property type="entry name" value="PAP2/HPO_sf"/>
</dbReference>
<dbReference type="AlphaFoldDB" id="Q1JZC3"/>
<gene>
    <name evidence="3" type="ORF">Dace_1506</name>
</gene>
<comment type="caution">
    <text evidence="3">The sequence shown here is derived from an EMBL/GenBank/DDBJ whole genome shotgun (WGS) entry which is preliminary data.</text>
</comment>
<dbReference type="Proteomes" id="UP000005695">
    <property type="component" value="Unassembled WGS sequence"/>
</dbReference>
<reference evidence="3" key="2">
    <citation type="submission" date="2006-05" db="EMBL/GenBank/DDBJ databases">
        <title>Sequencing of the draft genome and assembly of Desulfuromonas acetoxidans DSM 684.</title>
        <authorList>
            <consortium name="US DOE Joint Genome Institute (JGI-PGF)"/>
            <person name="Copeland A."/>
            <person name="Lucas S."/>
            <person name="Lapidus A."/>
            <person name="Barry K."/>
            <person name="Detter J.C."/>
            <person name="Glavina del Rio T."/>
            <person name="Hammon N."/>
            <person name="Israni S."/>
            <person name="Dalin E."/>
            <person name="Tice H."/>
            <person name="Bruce D."/>
            <person name="Pitluck S."/>
            <person name="Richardson P."/>
        </authorList>
    </citation>
    <scope>NUCLEOTIDE SEQUENCE [LARGE SCALE GENOMIC DNA]</scope>
    <source>
        <strain evidence="3">DSM 684</strain>
    </source>
</reference>
<dbReference type="OrthoDB" id="7348799at2"/>
<dbReference type="EMBL" id="AAEW02000009">
    <property type="protein sequence ID" value="EAT15644.1"/>
    <property type="molecule type" value="Genomic_DNA"/>
</dbReference>
<evidence type="ECO:0000259" key="2">
    <source>
        <dbReference type="Pfam" id="PF01569"/>
    </source>
</evidence>
<evidence type="ECO:0000313" key="4">
    <source>
        <dbReference type="Proteomes" id="UP000005695"/>
    </source>
</evidence>
<proteinExistence type="predicted"/>
<feature type="transmembrane region" description="Helical" evidence="1">
    <location>
        <begin position="7"/>
        <end position="25"/>
    </location>
</feature>
<feature type="transmembrane region" description="Helical" evidence="1">
    <location>
        <begin position="93"/>
        <end position="111"/>
    </location>
</feature>
<keyword evidence="1" id="KW-0472">Membrane</keyword>
<feature type="transmembrane region" description="Helical" evidence="1">
    <location>
        <begin position="179"/>
        <end position="199"/>
    </location>
</feature>
<dbReference type="Gene3D" id="1.20.144.10">
    <property type="entry name" value="Phosphatidic acid phosphatase type 2/haloperoxidase"/>
    <property type="match status" value="1"/>
</dbReference>
<reference evidence="3" key="1">
    <citation type="submission" date="2006-05" db="EMBL/GenBank/DDBJ databases">
        <title>Annotation of the draft genome assembly of Desulfuromonas acetoxidans DSM 684.</title>
        <authorList>
            <consortium name="US DOE Joint Genome Institute (JGI-ORNL)"/>
            <person name="Larimer F."/>
            <person name="Land M."/>
            <person name="Hauser L."/>
        </authorList>
    </citation>
    <scope>NUCLEOTIDE SEQUENCE [LARGE SCALE GENOMIC DNA]</scope>
    <source>
        <strain evidence="3">DSM 684</strain>
    </source>
</reference>
<name>Q1JZC3_DESA6</name>
<dbReference type="InterPro" id="IPR000326">
    <property type="entry name" value="PAP2/HPO"/>
</dbReference>
<keyword evidence="1" id="KW-0812">Transmembrane</keyword>
<keyword evidence="4" id="KW-1185">Reference proteome</keyword>
<feature type="domain" description="Phosphatidic acid phosphatase type 2/haloperoxidase" evidence="2">
    <location>
        <begin position="96"/>
        <end position="225"/>
    </location>
</feature>
<dbReference type="SUPFAM" id="SSF48317">
    <property type="entry name" value="Acid phosphatase/Vanadium-dependent haloperoxidase"/>
    <property type="match status" value="1"/>
</dbReference>